<proteinExistence type="predicted"/>
<dbReference type="Proteomes" id="UP001273350">
    <property type="component" value="Unassembled WGS sequence"/>
</dbReference>
<dbReference type="EMBL" id="JAWXVI010000006">
    <property type="protein sequence ID" value="MDX6189957.1"/>
    <property type="molecule type" value="Genomic_DNA"/>
</dbReference>
<evidence type="ECO:0000313" key="2">
    <source>
        <dbReference type="Proteomes" id="UP001273350"/>
    </source>
</evidence>
<keyword evidence="2" id="KW-1185">Reference proteome</keyword>
<accession>A0ABU4RBJ8</accession>
<name>A0ABU4RBJ8_9FLAO</name>
<sequence length="71" mass="8192">MTRQERFKGLLDYYKELSGYEEKDPNVIMHHRIVLYGSPCENCNKPYRTSKAAFCAACGHKKPVQKLVVSL</sequence>
<evidence type="ECO:0000313" key="1">
    <source>
        <dbReference type="EMBL" id="MDX6189957.1"/>
    </source>
</evidence>
<evidence type="ECO:0008006" key="3">
    <source>
        <dbReference type="Google" id="ProtNLM"/>
    </source>
</evidence>
<protein>
    <recommendedName>
        <fullName evidence="3">Zinc ribbon domain-containing protein</fullName>
    </recommendedName>
</protein>
<comment type="caution">
    <text evidence="1">The sequence shown here is derived from an EMBL/GenBank/DDBJ whole genome shotgun (WGS) entry which is preliminary data.</text>
</comment>
<reference evidence="1 2" key="1">
    <citation type="submission" date="2023-11" db="EMBL/GenBank/DDBJ databases">
        <title>Unpublished Manusciprt.</title>
        <authorList>
            <person name="Saticioglu I.B."/>
            <person name="Ay H."/>
            <person name="Ajmi N."/>
            <person name="Altun S."/>
            <person name="Duman M."/>
        </authorList>
    </citation>
    <scope>NUCLEOTIDE SEQUENCE [LARGE SCALE GENOMIC DNA]</scope>
    <source>
        <strain evidence="1 2">Fl-318</strain>
    </source>
</reference>
<organism evidence="1 2">
    <name type="scientific">Flavobacterium cupriresistens</name>
    <dbReference type="NCBI Taxonomy" id="2893885"/>
    <lineage>
        <taxon>Bacteria</taxon>
        <taxon>Pseudomonadati</taxon>
        <taxon>Bacteroidota</taxon>
        <taxon>Flavobacteriia</taxon>
        <taxon>Flavobacteriales</taxon>
        <taxon>Flavobacteriaceae</taxon>
        <taxon>Flavobacterium</taxon>
    </lineage>
</organism>
<gene>
    <name evidence="1" type="ORF">SGQ83_11405</name>
</gene>